<evidence type="ECO:0000313" key="9">
    <source>
        <dbReference type="Proteomes" id="UP000298017"/>
    </source>
</evidence>
<sequence length="499" mass="52148">MSHDPAPSPRSDDAATTTSQPSPSPDASGGEQEELSDAARRRILGVLLVPLFMSLISVSIVNVTLSSIQQDLHASASALQWVLTGYALAFGVLLVASGRAGDVFGRRKLFVGGIAVFAGASLLCGLAPNTTVLNIGRVVQGLGSGMLNPQTVGMIQQYFRGRERARAFGLFGSVVGVAVAIGPTLGGLLIQVLGPGTGWRAAFLVNVPIAVLAIVLAMLWLPRQRRRPGRVDMDPVGVGVFGVAVLALLLPFVEARVSPWIWLSLPAGLLLLWAWVRWERRYKTAGGSPMVDLELFRTSSFSYGSLLISIYFLGVTSVWIVVAMYAQQGLGRTALEAGTLGLPASILSAVIAPLSGRAVLRWGRTVVVVGMGVALSGILLSVLVAYGMSHWGWPIACFYASLAFIGAGQGAVMAPNQTLSFADVPLRFAGAAGGVLQTGQRMGTAIGTALITAVTFAVLELADWNTAFAAAFGVIALVVLLAMAVAVADGRRRTAASRT</sequence>
<feature type="transmembrane region" description="Helical" evidence="6">
    <location>
        <begin position="442"/>
        <end position="462"/>
    </location>
</feature>
<comment type="subcellular location">
    <subcellularLocation>
        <location evidence="1">Cell membrane</location>
        <topology evidence="1">Multi-pass membrane protein</topology>
    </subcellularLocation>
</comment>
<feature type="transmembrane region" description="Helical" evidence="6">
    <location>
        <begin position="43"/>
        <end position="66"/>
    </location>
</feature>
<dbReference type="RefSeq" id="WP_135010358.1">
    <property type="nucleotide sequence ID" value="NZ_CAJFZU010000020.1"/>
</dbReference>
<evidence type="ECO:0000256" key="1">
    <source>
        <dbReference type="ARBA" id="ARBA00004651"/>
    </source>
</evidence>
<comment type="caution">
    <text evidence="8">The sequence shown here is derived from an EMBL/GenBank/DDBJ whole genome shotgun (WGS) entry which is preliminary data.</text>
</comment>
<feature type="transmembrane region" description="Helical" evidence="6">
    <location>
        <begin position="109"/>
        <end position="128"/>
    </location>
</feature>
<reference evidence="8 9" key="1">
    <citation type="submission" date="2019-03" db="EMBL/GenBank/DDBJ databases">
        <title>Genome Sequencing and Assembly of Various Microbes Isolated from Alder Root Nodule.</title>
        <authorList>
            <person name="Swanson E."/>
            <person name="Sevigny J.L."/>
            <person name="Pesce C."/>
            <person name="Davis I."/>
            <person name="Kleiner V."/>
            <person name="Tisa L."/>
        </authorList>
    </citation>
    <scope>NUCLEOTIDE SEQUENCE [LARGE SCALE GENOMIC DNA]</scope>
    <source>
        <strain evidence="8 9">4R-31</strain>
    </source>
</reference>
<feature type="transmembrane region" description="Helical" evidence="6">
    <location>
        <begin position="167"/>
        <end position="193"/>
    </location>
</feature>
<evidence type="ECO:0000256" key="4">
    <source>
        <dbReference type="ARBA" id="ARBA00023136"/>
    </source>
</evidence>
<feature type="transmembrane region" description="Helical" evidence="6">
    <location>
        <begin position="78"/>
        <end position="97"/>
    </location>
</feature>
<dbReference type="InterPro" id="IPR036259">
    <property type="entry name" value="MFS_trans_sf"/>
</dbReference>
<dbReference type="Pfam" id="PF07690">
    <property type="entry name" value="MFS_1"/>
    <property type="match status" value="1"/>
</dbReference>
<dbReference type="AlphaFoldDB" id="A0AAX2SBU6"/>
<dbReference type="Gene3D" id="1.20.1250.20">
    <property type="entry name" value="MFS general substrate transporter like domains"/>
    <property type="match status" value="1"/>
</dbReference>
<protein>
    <submittedName>
        <fullName evidence="8">MFS transporter</fullName>
    </submittedName>
</protein>
<keyword evidence="9" id="KW-1185">Reference proteome</keyword>
<dbReference type="EMBL" id="SPNK01000003">
    <property type="protein sequence ID" value="TFI02315.1"/>
    <property type="molecule type" value="Genomic_DNA"/>
</dbReference>
<evidence type="ECO:0000313" key="8">
    <source>
        <dbReference type="EMBL" id="TFI02315.1"/>
    </source>
</evidence>
<dbReference type="InterPro" id="IPR020846">
    <property type="entry name" value="MFS_dom"/>
</dbReference>
<dbReference type="SUPFAM" id="SSF103473">
    <property type="entry name" value="MFS general substrate transporter"/>
    <property type="match status" value="1"/>
</dbReference>
<dbReference type="PANTHER" id="PTHR42718">
    <property type="entry name" value="MAJOR FACILITATOR SUPERFAMILY MULTIDRUG TRANSPORTER MFSC"/>
    <property type="match status" value="1"/>
</dbReference>
<feature type="transmembrane region" description="Helical" evidence="6">
    <location>
        <begin position="392"/>
        <end position="412"/>
    </location>
</feature>
<name>A0AAX2SBU6_KOCRH</name>
<dbReference type="CDD" id="cd17321">
    <property type="entry name" value="MFS_MMR_MDR_like"/>
    <property type="match status" value="1"/>
</dbReference>
<keyword evidence="3 6" id="KW-1133">Transmembrane helix</keyword>
<feature type="transmembrane region" description="Helical" evidence="6">
    <location>
        <begin position="337"/>
        <end position="354"/>
    </location>
</feature>
<feature type="transmembrane region" description="Helical" evidence="6">
    <location>
        <begin position="468"/>
        <end position="488"/>
    </location>
</feature>
<dbReference type="Proteomes" id="UP000298017">
    <property type="component" value="Unassembled WGS sequence"/>
</dbReference>
<gene>
    <name evidence="8" type="ORF">E4P33_04555</name>
</gene>
<proteinExistence type="predicted"/>
<evidence type="ECO:0000256" key="2">
    <source>
        <dbReference type="ARBA" id="ARBA00022692"/>
    </source>
</evidence>
<feature type="domain" description="Major facilitator superfamily (MFS) profile" evidence="7">
    <location>
        <begin position="43"/>
        <end position="494"/>
    </location>
</feature>
<accession>A0AAX2SBU6</accession>
<evidence type="ECO:0000256" key="3">
    <source>
        <dbReference type="ARBA" id="ARBA00022989"/>
    </source>
</evidence>
<evidence type="ECO:0000256" key="6">
    <source>
        <dbReference type="SAM" id="Phobius"/>
    </source>
</evidence>
<dbReference type="PANTHER" id="PTHR42718:SF39">
    <property type="entry name" value="ACTINORHODIN TRANSPORTER-RELATED"/>
    <property type="match status" value="1"/>
</dbReference>
<feature type="transmembrane region" description="Helical" evidence="6">
    <location>
        <begin position="233"/>
        <end position="253"/>
    </location>
</feature>
<keyword evidence="2 6" id="KW-0812">Transmembrane</keyword>
<dbReference type="GO" id="GO:0022857">
    <property type="term" value="F:transmembrane transporter activity"/>
    <property type="evidence" value="ECO:0007669"/>
    <property type="project" value="InterPro"/>
</dbReference>
<dbReference type="PRINTS" id="PR01036">
    <property type="entry name" value="TCRTETB"/>
</dbReference>
<feature type="transmembrane region" description="Helical" evidence="6">
    <location>
        <begin position="366"/>
        <end position="386"/>
    </location>
</feature>
<feature type="transmembrane region" description="Helical" evidence="6">
    <location>
        <begin position="199"/>
        <end position="221"/>
    </location>
</feature>
<feature type="transmembrane region" description="Helical" evidence="6">
    <location>
        <begin position="259"/>
        <end position="276"/>
    </location>
</feature>
<evidence type="ECO:0000256" key="5">
    <source>
        <dbReference type="SAM" id="MobiDB-lite"/>
    </source>
</evidence>
<organism evidence="8 9">
    <name type="scientific">Kocuria rhizophila</name>
    <dbReference type="NCBI Taxonomy" id="72000"/>
    <lineage>
        <taxon>Bacteria</taxon>
        <taxon>Bacillati</taxon>
        <taxon>Actinomycetota</taxon>
        <taxon>Actinomycetes</taxon>
        <taxon>Micrococcales</taxon>
        <taxon>Micrococcaceae</taxon>
        <taxon>Kocuria</taxon>
    </lineage>
</organism>
<dbReference type="PROSITE" id="PS50850">
    <property type="entry name" value="MFS"/>
    <property type="match status" value="1"/>
</dbReference>
<feature type="region of interest" description="Disordered" evidence="5">
    <location>
        <begin position="1"/>
        <end position="34"/>
    </location>
</feature>
<keyword evidence="4 6" id="KW-0472">Membrane</keyword>
<dbReference type="InterPro" id="IPR011701">
    <property type="entry name" value="MFS"/>
</dbReference>
<evidence type="ECO:0000259" key="7">
    <source>
        <dbReference type="PROSITE" id="PS50850"/>
    </source>
</evidence>
<dbReference type="GO" id="GO:0005886">
    <property type="term" value="C:plasma membrane"/>
    <property type="evidence" value="ECO:0007669"/>
    <property type="project" value="UniProtKB-SubCell"/>
</dbReference>
<feature type="transmembrane region" description="Helical" evidence="6">
    <location>
        <begin position="303"/>
        <end position="325"/>
    </location>
</feature>
<dbReference type="Gene3D" id="1.20.1720.10">
    <property type="entry name" value="Multidrug resistance protein D"/>
    <property type="match status" value="1"/>
</dbReference>